<dbReference type="EMBL" id="JADGJW010000246">
    <property type="protein sequence ID" value="KAJ3221178.1"/>
    <property type="molecule type" value="Genomic_DNA"/>
</dbReference>
<dbReference type="GO" id="GO:0006606">
    <property type="term" value="P:protein import into nucleus"/>
    <property type="evidence" value="ECO:0007669"/>
    <property type="project" value="TreeGrafter"/>
</dbReference>
<dbReference type="GO" id="GO:0036228">
    <property type="term" value="P:protein localization to nuclear inner membrane"/>
    <property type="evidence" value="ECO:0007669"/>
    <property type="project" value="TreeGrafter"/>
</dbReference>
<evidence type="ECO:0000256" key="4">
    <source>
        <dbReference type="ARBA" id="ARBA00023242"/>
    </source>
</evidence>
<comment type="caution">
    <text evidence="8">The sequence shown here is derived from an EMBL/GenBank/DDBJ whole genome shotgun (WGS) entry which is preliminary data.</text>
</comment>
<dbReference type="GO" id="GO:0006405">
    <property type="term" value="P:RNA export from nucleus"/>
    <property type="evidence" value="ECO:0007669"/>
    <property type="project" value="TreeGrafter"/>
</dbReference>
<dbReference type="Gene3D" id="1.20.120.1050">
    <property type="match status" value="1"/>
</dbReference>
<dbReference type="GO" id="GO:0017056">
    <property type="term" value="F:structural constituent of nuclear pore"/>
    <property type="evidence" value="ECO:0007669"/>
    <property type="project" value="InterPro"/>
</dbReference>
<gene>
    <name evidence="8" type="ORF">HK099_003709</name>
</gene>
<dbReference type="AlphaFoldDB" id="A0AAD5U1A9"/>
<reference evidence="8" key="1">
    <citation type="submission" date="2020-05" db="EMBL/GenBank/DDBJ databases">
        <title>Phylogenomic resolution of chytrid fungi.</title>
        <authorList>
            <person name="Stajich J.E."/>
            <person name="Amses K."/>
            <person name="Simmons R."/>
            <person name="Seto K."/>
            <person name="Myers J."/>
            <person name="Bonds A."/>
            <person name="Quandt C.A."/>
            <person name="Barry K."/>
            <person name="Liu P."/>
            <person name="Grigoriev I."/>
            <person name="Longcore J.E."/>
            <person name="James T.Y."/>
        </authorList>
    </citation>
    <scope>NUCLEOTIDE SEQUENCE</scope>
    <source>
        <strain evidence="8">JEL0476</strain>
    </source>
</reference>
<evidence type="ECO:0000259" key="6">
    <source>
        <dbReference type="Pfam" id="PF03177"/>
    </source>
</evidence>
<comment type="similarity">
    <text evidence="2">Belongs to the non-repetitive/WGA-negative nucleoporin family.</text>
</comment>
<feature type="region of interest" description="Disordered" evidence="5">
    <location>
        <begin position="1"/>
        <end position="52"/>
    </location>
</feature>
<protein>
    <submittedName>
        <fullName evidence="8">Uncharacterized protein</fullName>
    </submittedName>
</protein>
<dbReference type="Gene3D" id="1.20.58.1780">
    <property type="match status" value="1"/>
</dbReference>
<evidence type="ECO:0000256" key="3">
    <source>
        <dbReference type="ARBA" id="ARBA00022448"/>
    </source>
</evidence>
<keyword evidence="4" id="KW-0539">Nucleus</keyword>
<evidence type="ECO:0000313" key="9">
    <source>
        <dbReference type="Proteomes" id="UP001211065"/>
    </source>
</evidence>
<dbReference type="InterPro" id="IPR004870">
    <property type="entry name" value="Nucleoporin_Nup155"/>
</dbReference>
<dbReference type="InterPro" id="IPR007187">
    <property type="entry name" value="Nucleoporin_Nup133/Nup155_C"/>
</dbReference>
<dbReference type="Pfam" id="PF08801">
    <property type="entry name" value="Nucleoporin_N"/>
    <property type="match status" value="1"/>
</dbReference>
<feature type="compositionally biased region" description="Low complexity" evidence="5">
    <location>
        <begin position="28"/>
        <end position="49"/>
    </location>
</feature>
<accession>A0AAD5U1A9</accession>
<evidence type="ECO:0000313" key="8">
    <source>
        <dbReference type="EMBL" id="KAJ3221178.1"/>
    </source>
</evidence>
<dbReference type="GO" id="GO:0000972">
    <property type="term" value="P:transcription-dependent tethering of RNA polymerase II gene DNA at nuclear periphery"/>
    <property type="evidence" value="ECO:0007669"/>
    <property type="project" value="TreeGrafter"/>
</dbReference>
<keyword evidence="3" id="KW-0813">Transport</keyword>
<dbReference type="Proteomes" id="UP001211065">
    <property type="component" value="Unassembled WGS sequence"/>
</dbReference>
<feature type="compositionally biased region" description="Low complexity" evidence="5">
    <location>
        <begin position="1"/>
        <end position="20"/>
    </location>
</feature>
<name>A0AAD5U1A9_9FUNG</name>
<dbReference type="Pfam" id="PF03177">
    <property type="entry name" value="Nucleoporin_C"/>
    <property type="match status" value="1"/>
</dbReference>
<dbReference type="InterPro" id="IPR014908">
    <property type="entry name" value="Nucleoporin_Nup133/Nup155_N"/>
</dbReference>
<evidence type="ECO:0000256" key="2">
    <source>
        <dbReference type="ARBA" id="ARBA00007373"/>
    </source>
</evidence>
<proteinExistence type="inferred from homology"/>
<dbReference type="InterPro" id="IPR042533">
    <property type="entry name" value="Nucleoporin_Nup155_C_1"/>
</dbReference>
<feature type="domain" description="Nucleoporin Nup133/Nup155-like C-terminal" evidence="6">
    <location>
        <begin position="622"/>
        <end position="936"/>
    </location>
</feature>
<comment type="subcellular location">
    <subcellularLocation>
        <location evidence="1">Nucleus</location>
    </subcellularLocation>
</comment>
<dbReference type="Gene3D" id="1.25.40.450">
    <property type="entry name" value="Nucleoporin, helical domain, N-terminal subdomain"/>
    <property type="match status" value="1"/>
</dbReference>
<evidence type="ECO:0000259" key="7">
    <source>
        <dbReference type="Pfam" id="PF08801"/>
    </source>
</evidence>
<dbReference type="GO" id="GO:0044611">
    <property type="term" value="C:nuclear pore inner ring"/>
    <property type="evidence" value="ECO:0007669"/>
    <property type="project" value="TreeGrafter"/>
</dbReference>
<evidence type="ECO:0000256" key="1">
    <source>
        <dbReference type="ARBA" id="ARBA00004123"/>
    </source>
</evidence>
<evidence type="ECO:0000256" key="5">
    <source>
        <dbReference type="SAM" id="MobiDB-lite"/>
    </source>
</evidence>
<feature type="domain" description="Nucleoporin Nup133/Nup155-like N-terminal" evidence="7">
    <location>
        <begin position="99"/>
        <end position="506"/>
    </location>
</feature>
<dbReference type="PANTHER" id="PTHR10350:SF6">
    <property type="entry name" value="NUCLEAR PORE COMPLEX PROTEIN NUP155"/>
    <property type="match status" value="1"/>
</dbReference>
<dbReference type="PANTHER" id="PTHR10350">
    <property type="entry name" value="NUCLEAR PORE COMPLEX PROTEIN NUP155"/>
    <property type="match status" value="1"/>
</dbReference>
<keyword evidence="9" id="KW-1185">Reference proteome</keyword>
<sequence>MFSTPASSQRQQQQYSATSPRNLPKTLSPFSSPSPYKPSSPSKLSNLSYNPPPQNQLLDAAQNLKKGYDIDALKDMQEFLKSNVINEQTFKFPIVDKFKSIPLPQILLDQYNYLQTSCFMGLLHEINRAYIVIDNRLFIWNYEKGEEYHCFEDQEETIRSVGIVKPLPGIFIKQIEWIIVVATKAEVILLGLAFASSDNETNDLTLYNTNIVASTDGIPMNAVIGTKNGRIFMAGVNGHLYELIYHKSDGWFTRKCYLRNCSAGFTQYLPLQPILSYFNSQGLVKQIVFDEKRQILYFLNGNNDIDVYLLISNGVRHVQKISNLYNTAKHTYENYSHHRGNLEENDFSILSVHPVVESTTIFFVAITTSGFRLYFRNSRTDDQLSTLSLMSVKAPIGLSQGTANPGETDLHVAYYSNAVMLGATTSKSEQLDCLVALAPDVGNLIQKSLWSEISSYTFINGKTWAIAEVPLTNFRGKKVDIFGLNELELQLLTNPRKFVILGYTGVNILNKRRPIDILQQLILDSNNQFTPKLVDFINSYGSEQTCAMFLTIACGHPSVSSISLAAAGTPRQIISSSATLINSARKFFFELNTKPNLNQRMNNPFDNSNRGNPDGSAAPNFSSRHLGLVLYLSRLLKQLWNSNVIKRSENNEFQSNIDIFELVDTQNNLISLNNFLEANPNFTSVRVSSTDNLINLEQQSLHNLHELLKQTMEAISFIQLLSDHNLNLIFESINKNIIPQYSNLTWEMMITSKTGRDLGKLLIETLVKIQVENQISIDAVSEMLRQRCPSFYSPENAIFSKANEHLERAKNVSSKSEKMEHLKESLRLYSRVTNILSYDKLKQICDDYISLNFHEGAVNLSLQYAQAVDYSGAAVGYNPLIPSTDPLVQQAFSLRLQAYGFVFDTLSSLDEETKQSLEEVEKIRHKLYNIILSSNDDYEMNLERRISYLSSAIVNARSAKASANDVGTFLNDLEEISEVASVQLEIRDALRNQGNENYLLLDETLFTISHLFNKYARPFQLDELILLILHTSGHKDISLVKESWSSIIQKCI</sequence>
<organism evidence="8 9">
    <name type="scientific">Clydaea vesicula</name>
    <dbReference type="NCBI Taxonomy" id="447962"/>
    <lineage>
        <taxon>Eukaryota</taxon>
        <taxon>Fungi</taxon>
        <taxon>Fungi incertae sedis</taxon>
        <taxon>Chytridiomycota</taxon>
        <taxon>Chytridiomycota incertae sedis</taxon>
        <taxon>Chytridiomycetes</taxon>
        <taxon>Lobulomycetales</taxon>
        <taxon>Lobulomycetaceae</taxon>
        <taxon>Clydaea</taxon>
    </lineage>
</organism>